<comment type="caution">
    <text evidence="1">The sequence shown here is derived from an EMBL/GenBank/DDBJ whole genome shotgun (WGS) entry which is preliminary data.</text>
</comment>
<proteinExistence type="predicted"/>
<evidence type="ECO:0000313" key="1">
    <source>
        <dbReference type="EMBL" id="MBB3964509.1"/>
    </source>
</evidence>
<organism evidence="1 2">
    <name type="scientific">Rhizobium metallidurans</name>
    <dbReference type="NCBI Taxonomy" id="1265931"/>
    <lineage>
        <taxon>Bacteria</taxon>
        <taxon>Pseudomonadati</taxon>
        <taxon>Pseudomonadota</taxon>
        <taxon>Alphaproteobacteria</taxon>
        <taxon>Hyphomicrobiales</taxon>
        <taxon>Rhizobiaceae</taxon>
        <taxon>Rhizobium/Agrobacterium group</taxon>
        <taxon>Rhizobium</taxon>
    </lineage>
</organism>
<keyword evidence="2" id="KW-1185">Reference proteome</keyword>
<reference evidence="1 2" key="1">
    <citation type="submission" date="2020-08" db="EMBL/GenBank/DDBJ databases">
        <title>Genomic Encyclopedia of Type Strains, Phase IV (KMG-IV): sequencing the most valuable type-strain genomes for metagenomic binning, comparative biology and taxonomic classification.</title>
        <authorList>
            <person name="Goeker M."/>
        </authorList>
    </citation>
    <scope>NUCLEOTIDE SEQUENCE [LARGE SCALE GENOMIC DNA]</scope>
    <source>
        <strain evidence="1 2">DSM 26575</strain>
    </source>
</reference>
<dbReference type="EMBL" id="JACIDW010000005">
    <property type="protein sequence ID" value="MBB3964509.1"/>
    <property type="molecule type" value="Genomic_DNA"/>
</dbReference>
<evidence type="ECO:0000313" key="2">
    <source>
        <dbReference type="Proteomes" id="UP000582090"/>
    </source>
</evidence>
<dbReference type="AlphaFoldDB" id="A0A7W6GB77"/>
<accession>A0A7W6GB77</accession>
<protein>
    <submittedName>
        <fullName evidence="1">Uncharacterized protein</fullName>
    </submittedName>
</protein>
<sequence>MVVAEFDIVCIAVFPDEAYAPLIIDTDRMLAGPAALQGFKTIAWRNTQIIKAYSSVECHQLPSCPLDDIRREMAGIASQEKAFSLLVAKANDHPISVSENDTDINISSLA</sequence>
<dbReference type="Proteomes" id="UP000582090">
    <property type="component" value="Unassembled WGS sequence"/>
</dbReference>
<name>A0A7W6GB77_9HYPH</name>
<gene>
    <name evidence="1" type="ORF">GGQ67_002170</name>
</gene>